<proteinExistence type="predicted"/>
<dbReference type="AlphaFoldDB" id="K1YHP7"/>
<name>K1YHP7_9BACT</name>
<comment type="caution">
    <text evidence="1">The sequence shown here is derived from an EMBL/GenBank/DDBJ whole genome shotgun (WGS) entry which is preliminary data.</text>
</comment>
<evidence type="ECO:0008006" key="2">
    <source>
        <dbReference type="Google" id="ProtNLM"/>
    </source>
</evidence>
<gene>
    <name evidence="1" type="ORF">ACD_80C00145G0028</name>
</gene>
<protein>
    <recommendedName>
        <fullName evidence="2">Nucleoside 2-deoxyribosyltransferase</fullName>
    </recommendedName>
</protein>
<dbReference type="Pfam" id="PF05014">
    <property type="entry name" value="Nuc_deoxyrib_tr"/>
    <property type="match status" value="1"/>
</dbReference>
<dbReference type="SUPFAM" id="SSF52309">
    <property type="entry name" value="N-(deoxy)ribosyltransferase-like"/>
    <property type="match status" value="1"/>
</dbReference>
<reference evidence="1" key="1">
    <citation type="journal article" date="2012" name="Science">
        <title>Fermentation, hydrogen, and sulfur metabolism in multiple uncultivated bacterial phyla.</title>
        <authorList>
            <person name="Wrighton K.C."/>
            <person name="Thomas B.C."/>
            <person name="Sharon I."/>
            <person name="Miller C.S."/>
            <person name="Castelle C.J."/>
            <person name="VerBerkmoes N.C."/>
            <person name="Wilkins M.J."/>
            <person name="Hettich R.L."/>
            <person name="Lipton M.S."/>
            <person name="Williams K.H."/>
            <person name="Long P.E."/>
            <person name="Banfield J.F."/>
        </authorList>
    </citation>
    <scope>NUCLEOTIDE SEQUENCE [LARGE SCALE GENOMIC DNA]</scope>
</reference>
<sequence length="133" mass="15454">MKIYITAPFKDGDNKDEIEKICSIVRKSGFEEYCFVRDEKAFHNWHEMMQKAKEEIEKCDALLIEYDGPTHGRMIELGIAYSMNKKIIVITKQGTSIKDTVKGVADNIIEYKEFEDIIEPMSKLLSNWNVVLE</sequence>
<dbReference type="Gene3D" id="3.40.50.450">
    <property type="match status" value="1"/>
</dbReference>
<accession>K1YHP7</accession>
<dbReference type="EMBL" id="AMFJ01036152">
    <property type="protein sequence ID" value="EKD24894.1"/>
    <property type="molecule type" value="Genomic_DNA"/>
</dbReference>
<organism evidence="1">
    <name type="scientific">uncultured bacterium</name>
    <name type="common">gcode 4</name>
    <dbReference type="NCBI Taxonomy" id="1234023"/>
    <lineage>
        <taxon>Bacteria</taxon>
        <taxon>environmental samples</taxon>
    </lineage>
</organism>
<evidence type="ECO:0000313" key="1">
    <source>
        <dbReference type="EMBL" id="EKD24894.1"/>
    </source>
</evidence>
<dbReference type="InterPro" id="IPR007710">
    <property type="entry name" value="Nucleoside_deoxyribTrfase"/>
</dbReference>